<gene>
    <name evidence="3" type="ORF">AVDCRST_MAG79-2396</name>
</gene>
<organism evidence="3">
    <name type="scientific">uncultured Thermoleophilia bacterium</name>
    <dbReference type="NCBI Taxonomy" id="1497501"/>
    <lineage>
        <taxon>Bacteria</taxon>
        <taxon>Bacillati</taxon>
        <taxon>Actinomycetota</taxon>
        <taxon>Thermoleophilia</taxon>
        <taxon>environmental samples</taxon>
    </lineage>
</organism>
<evidence type="ECO:0000256" key="2">
    <source>
        <dbReference type="SAM" id="SignalP"/>
    </source>
</evidence>
<protein>
    <submittedName>
        <fullName evidence="3">Uncharacterized protein</fullName>
    </submittedName>
</protein>
<dbReference type="Gene3D" id="2.60.40.2700">
    <property type="match status" value="1"/>
</dbReference>
<name>A0A6J4UDA7_9ACTN</name>
<feature type="region of interest" description="Disordered" evidence="1">
    <location>
        <begin position="115"/>
        <end position="159"/>
    </location>
</feature>
<feature type="compositionally biased region" description="Pro residues" evidence="1">
    <location>
        <begin position="146"/>
        <end position="159"/>
    </location>
</feature>
<dbReference type="AlphaFoldDB" id="A0A6J4UDA7"/>
<feature type="non-terminal residue" evidence="3">
    <location>
        <position position="159"/>
    </location>
</feature>
<keyword evidence="2" id="KW-0732">Signal</keyword>
<dbReference type="EMBL" id="CADCWC010000359">
    <property type="protein sequence ID" value="CAA9547072.1"/>
    <property type="molecule type" value="Genomic_DNA"/>
</dbReference>
<feature type="compositionally biased region" description="Basic and acidic residues" evidence="1">
    <location>
        <begin position="115"/>
        <end position="130"/>
    </location>
</feature>
<evidence type="ECO:0000313" key="3">
    <source>
        <dbReference type="EMBL" id="CAA9547072.1"/>
    </source>
</evidence>
<proteinExistence type="predicted"/>
<accession>A0A6J4UDA7</accession>
<feature type="chain" id="PRO_5039298004" evidence="2">
    <location>
        <begin position="31"/>
        <end position="159"/>
    </location>
</feature>
<feature type="signal peptide" evidence="2">
    <location>
        <begin position="1"/>
        <end position="30"/>
    </location>
</feature>
<evidence type="ECO:0000256" key="1">
    <source>
        <dbReference type="SAM" id="MobiDB-lite"/>
    </source>
</evidence>
<reference evidence="3" key="1">
    <citation type="submission" date="2020-02" db="EMBL/GenBank/DDBJ databases">
        <authorList>
            <person name="Meier V. D."/>
        </authorList>
    </citation>
    <scope>NUCLEOTIDE SEQUENCE</scope>
    <source>
        <strain evidence="3">AVDCRST_MAG79</strain>
    </source>
</reference>
<sequence>MATVASARQLRIALSVSVVALGALVPLAPADTEEPRPTITGRAVVGETLRAERPGSAADRWTWWRCAADDSGDDDDDDDVAVAVTLDDDECDDIDGAEASTYVVAARDIGFRLRVSADKRRGGDADDDARLSNPTDVVRAAEPDARTPPTPPPGSPPPP</sequence>